<organism evidence="2 3">
    <name type="scientific">Liparis tanakae</name>
    <name type="common">Tanaka's snailfish</name>
    <dbReference type="NCBI Taxonomy" id="230148"/>
    <lineage>
        <taxon>Eukaryota</taxon>
        <taxon>Metazoa</taxon>
        <taxon>Chordata</taxon>
        <taxon>Craniata</taxon>
        <taxon>Vertebrata</taxon>
        <taxon>Euteleostomi</taxon>
        <taxon>Actinopterygii</taxon>
        <taxon>Neopterygii</taxon>
        <taxon>Teleostei</taxon>
        <taxon>Neoteleostei</taxon>
        <taxon>Acanthomorphata</taxon>
        <taxon>Eupercaria</taxon>
        <taxon>Perciformes</taxon>
        <taxon>Cottioidei</taxon>
        <taxon>Cottales</taxon>
        <taxon>Liparidae</taxon>
        <taxon>Liparis</taxon>
    </lineage>
</organism>
<sequence>MCAARLGLQAAHTDCARAPPWDGVELPVGRALSRLCAFLPEHLNVNRPPKKNVHADQPHRRKTGENRRNRESLASRVQIMNIFNALRKKKKRKKEPLRPSCWRQGPDGVLRLISDPPHGRCITITAIGIVV</sequence>
<accession>A0A4Z2GSW7</accession>
<reference evidence="2 3" key="1">
    <citation type="submission" date="2019-03" db="EMBL/GenBank/DDBJ databases">
        <title>First draft genome of Liparis tanakae, snailfish: a comprehensive survey of snailfish specific genes.</title>
        <authorList>
            <person name="Kim W."/>
            <person name="Song I."/>
            <person name="Jeong J.-H."/>
            <person name="Kim D."/>
            <person name="Kim S."/>
            <person name="Ryu S."/>
            <person name="Song J.Y."/>
            <person name="Lee S.K."/>
        </authorList>
    </citation>
    <scope>NUCLEOTIDE SEQUENCE [LARGE SCALE GENOMIC DNA]</scope>
    <source>
        <tissue evidence="2">Muscle</tissue>
    </source>
</reference>
<feature type="compositionally biased region" description="Basic and acidic residues" evidence="1">
    <location>
        <begin position="53"/>
        <end position="72"/>
    </location>
</feature>
<protein>
    <submittedName>
        <fullName evidence="2">Uncharacterized protein</fullName>
    </submittedName>
</protein>
<keyword evidence="3" id="KW-1185">Reference proteome</keyword>
<evidence type="ECO:0000256" key="1">
    <source>
        <dbReference type="SAM" id="MobiDB-lite"/>
    </source>
</evidence>
<evidence type="ECO:0000313" key="3">
    <source>
        <dbReference type="Proteomes" id="UP000314294"/>
    </source>
</evidence>
<comment type="caution">
    <text evidence="2">The sequence shown here is derived from an EMBL/GenBank/DDBJ whole genome shotgun (WGS) entry which is preliminary data.</text>
</comment>
<name>A0A4Z2GSW7_9TELE</name>
<dbReference type="Proteomes" id="UP000314294">
    <property type="component" value="Unassembled WGS sequence"/>
</dbReference>
<dbReference type="EMBL" id="SRLO01000448">
    <property type="protein sequence ID" value="TNN55704.1"/>
    <property type="molecule type" value="Genomic_DNA"/>
</dbReference>
<dbReference type="AlphaFoldDB" id="A0A4Z2GSW7"/>
<proteinExistence type="predicted"/>
<feature type="region of interest" description="Disordered" evidence="1">
    <location>
        <begin position="44"/>
        <end position="72"/>
    </location>
</feature>
<evidence type="ECO:0000313" key="2">
    <source>
        <dbReference type="EMBL" id="TNN55704.1"/>
    </source>
</evidence>
<gene>
    <name evidence="2" type="ORF">EYF80_034069</name>
</gene>